<dbReference type="SUPFAM" id="SSF53850">
    <property type="entry name" value="Periplasmic binding protein-like II"/>
    <property type="match status" value="1"/>
</dbReference>
<keyword evidence="4" id="KW-0804">Transcription</keyword>
<comment type="similarity">
    <text evidence="1">Belongs to the LysR transcriptional regulatory family.</text>
</comment>
<dbReference type="PROSITE" id="PS50931">
    <property type="entry name" value="HTH_LYSR"/>
    <property type="match status" value="1"/>
</dbReference>
<dbReference type="Pfam" id="PF00126">
    <property type="entry name" value="HTH_1"/>
    <property type="match status" value="1"/>
</dbReference>
<dbReference type="InterPro" id="IPR036390">
    <property type="entry name" value="WH_DNA-bd_sf"/>
</dbReference>
<dbReference type="InterPro" id="IPR005119">
    <property type="entry name" value="LysR_subst-bd"/>
</dbReference>
<dbReference type="Pfam" id="PF03466">
    <property type="entry name" value="LysR_substrate"/>
    <property type="match status" value="1"/>
</dbReference>
<evidence type="ECO:0000256" key="2">
    <source>
        <dbReference type="ARBA" id="ARBA00023015"/>
    </source>
</evidence>
<dbReference type="EMBL" id="JANJOU010000022">
    <property type="protein sequence ID" value="MCR0984528.1"/>
    <property type="molecule type" value="Genomic_DNA"/>
</dbReference>
<evidence type="ECO:0000256" key="1">
    <source>
        <dbReference type="ARBA" id="ARBA00009437"/>
    </source>
</evidence>
<dbReference type="InterPro" id="IPR050389">
    <property type="entry name" value="LysR-type_TF"/>
</dbReference>
<evidence type="ECO:0000256" key="3">
    <source>
        <dbReference type="ARBA" id="ARBA00023125"/>
    </source>
</evidence>
<dbReference type="PANTHER" id="PTHR30118:SF15">
    <property type="entry name" value="TRANSCRIPTIONAL REGULATORY PROTEIN"/>
    <property type="match status" value="1"/>
</dbReference>
<evidence type="ECO:0000256" key="4">
    <source>
        <dbReference type="ARBA" id="ARBA00023163"/>
    </source>
</evidence>
<evidence type="ECO:0000259" key="5">
    <source>
        <dbReference type="PROSITE" id="PS50931"/>
    </source>
</evidence>
<dbReference type="PRINTS" id="PR00039">
    <property type="entry name" value="HTHLYSR"/>
</dbReference>
<dbReference type="InterPro" id="IPR036388">
    <property type="entry name" value="WH-like_DNA-bd_sf"/>
</dbReference>
<dbReference type="SUPFAM" id="SSF46785">
    <property type="entry name" value="Winged helix' DNA-binding domain"/>
    <property type="match status" value="1"/>
</dbReference>
<organism evidence="6 7">
    <name type="scientific">Roseomonas populi</name>
    <dbReference type="NCBI Taxonomy" id="3121582"/>
    <lineage>
        <taxon>Bacteria</taxon>
        <taxon>Pseudomonadati</taxon>
        <taxon>Pseudomonadota</taxon>
        <taxon>Alphaproteobacteria</taxon>
        <taxon>Acetobacterales</taxon>
        <taxon>Roseomonadaceae</taxon>
        <taxon>Roseomonas</taxon>
    </lineage>
</organism>
<evidence type="ECO:0000313" key="6">
    <source>
        <dbReference type="EMBL" id="MCR0984528.1"/>
    </source>
</evidence>
<sequence>MIDLSRVDLNLLVIFDALMTERKVTAAAARVRLTQPAVSHALRRLRLLFGDELFIRGAGGMQPTARALDLHVPIRAAIGHVLSALGGQEAFDPATARRGFRLAMTEVMTVELLPRLIPLLRREAPGVDLIVVGSGAGEAADVVAAGGAELGMGVLPDLPEGLLTEELYADTLACVVDRQHPLLRDGRLTLEDYLAASHVTVASQRHLGIELDDILAKLGMRRRVVAVLPHYVAVPAVVVGTDLVGHIRQRLVSIHASHERLLLFPPPIPVPLPPLRFLQVWHRRDDRDAGHRWLRGLVRQAVSLGQGTDPPERG</sequence>
<keyword evidence="7" id="KW-1185">Reference proteome</keyword>
<accession>A0ABT1XAS5</accession>
<protein>
    <submittedName>
        <fullName evidence="6">LysR family transcriptional regulator</fullName>
    </submittedName>
</protein>
<dbReference type="RefSeq" id="WP_257718184.1">
    <property type="nucleotide sequence ID" value="NZ_JANJOU010000022.1"/>
</dbReference>
<gene>
    <name evidence="6" type="ORF">NRP21_20940</name>
</gene>
<dbReference type="InterPro" id="IPR037402">
    <property type="entry name" value="YidZ_PBP2"/>
</dbReference>
<dbReference type="PANTHER" id="PTHR30118">
    <property type="entry name" value="HTH-TYPE TRANSCRIPTIONAL REGULATOR LEUO-RELATED"/>
    <property type="match status" value="1"/>
</dbReference>
<dbReference type="CDD" id="cd08417">
    <property type="entry name" value="PBP2_Nitroaromatics_like"/>
    <property type="match status" value="1"/>
</dbReference>
<keyword evidence="2" id="KW-0805">Transcription regulation</keyword>
<dbReference type="Gene3D" id="1.10.10.10">
    <property type="entry name" value="Winged helix-like DNA-binding domain superfamily/Winged helix DNA-binding domain"/>
    <property type="match status" value="1"/>
</dbReference>
<feature type="domain" description="HTH lysR-type" evidence="5">
    <location>
        <begin position="7"/>
        <end position="64"/>
    </location>
</feature>
<name>A0ABT1XAS5_9PROT</name>
<proteinExistence type="inferred from homology"/>
<comment type="caution">
    <text evidence="6">The sequence shown here is derived from an EMBL/GenBank/DDBJ whole genome shotgun (WGS) entry which is preliminary data.</text>
</comment>
<dbReference type="Gene3D" id="3.40.190.10">
    <property type="entry name" value="Periplasmic binding protein-like II"/>
    <property type="match status" value="2"/>
</dbReference>
<dbReference type="InterPro" id="IPR000847">
    <property type="entry name" value="LysR_HTH_N"/>
</dbReference>
<keyword evidence="3" id="KW-0238">DNA-binding</keyword>
<reference evidence="6 7" key="1">
    <citation type="submission" date="2022-06" db="EMBL/GenBank/DDBJ databases">
        <title>Roseomonas CN29.</title>
        <authorList>
            <person name="Cheng Y."/>
            <person name="He X."/>
        </authorList>
    </citation>
    <scope>NUCLEOTIDE SEQUENCE [LARGE SCALE GENOMIC DNA]</scope>
    <source>
        <strain evidence="6 7">CN29</strain>
    </source>
</reference>
<evidence type="ECO:0000313" key="7">
    <source>
        <dbReference type="Proteomes" id="UP001524642"/>
    </source>
</evidence>
<dbReference type="Proteomes" id="UP001524642">
    <property type="component" value="Unassembled WGS sequence"/>
</dbReference>